<feature type="site" description="Transition state stabilizer" evidence="9">
    <location>
        <position position="17"/>
    </location>
</feature>
<dbReference type="NCBIfam" id="TIGR01510">
    <property type="entry name" value="coaD_prev_kdtB"/>
    <property type="match status" value="1"/>
</dbReference>
<dbReference type="NCBIfam" id="TIGR00125">
    <property type="entry name" value="cyt_tran_rel"/>
    <property type="match status" value="1"/>
</dbReference>
<feature type="binding site" evidence="9">
    <location>
        <begin position="123"/>
        <end position="129"/>
    </location>
    <ligand>
        <name>ATP</name>
        <dbReference type="ChEBI" id="CHEBI:30616"/>
    </ligand>
</feature>
<evidence type="ECO:0000313" key="12">
    <source>
        <dbReference type="Proteomes" id="UP000226437"/>
    </source>
</evidence>
<feature type="domain" description="Cytidyltransferase-like" evidence="10">
    <location>
        <begin position="5"/>
        <end position="133"/>
    </location>
</feature>
<dbReference type="EC" id="2.7.7.3" evidence="9"/>
<dbReference type="InterPro" id="IPR001980">
    <property type="entry name" value="PPAT"/>
</dbReference>
<reference evidence="11 12" key="1">
    <citation type="submission" date="2017-10" db="EMBL/GenBank/DDBJ databases">
        <title>The draft genome sequence of Lewinella marina KCTC 32374.</title>
        <authorList>
            <person name="Wang K."/>
        </authorList>
    </citation>
    <scope>NUCLEOTIDE SEQUENCE [LARGE SCALE GENOMIC DNA]</scope>
    <source>
        <strain evidence="11 12">MKG-38</strain>
    </source>
</reference>
<evidence type="ECO:0000256" key="9">
    <source>
        <dbReference type="HAMAP-Rule" id="MF_00151"/>
    </source>
</evidence>
<dbReference type="InterPro" id="IPR014729">
    <property type="entry name" value="Rossmann-like_a/b/a_fold"/>
</dbReference>
<evidence type="ECO:0000256" key="4">
    <source>
        <dbReference type="ARBA" id="ARBA00022741"/>
    </source>
</evidence>
<comment type="pathway">
    <text evidence="9">Cofactor biosynthesis; coenzyme A biosynthesis; CoA from (R)-pantothenate: step 4/5.</text>
</comment>
<organism evidence="11 12">
    <name type="scientific">Neolewinella marina</name>
    <dbReference type="NCBI Taxonomy" id="438751"/>
    <lineage>
        <taxon>Bacteria</taxon>
        <taxon>Pseudomonadati</taxon>
        <taxon>Bacteroidota</taxon>
        <taxon>Saprospiria</taxon>
        <taxon>Saprospirales</taxon>
        <taxon>Lewinellaceae</taxon>
        <taxon>Neolewinella</taxon>
    </lineage>
</organism>
<feature type="binding site" evidence="9">
    <location>
        <position position="87"/>
    </location>
    <ligand>
        <name>substrate</name>
    </ligand>
</feature>
<comment type="subcellular location">
    <subcellularLocation>
        <location evidence="9">Cytoplasm</location>
    </subcellularLocation>
</comment>
<dbReference type="CDD" id="cd02163">
    <property type="entry name" value="PPAT"/>
    <property type="match status" value="1"/>
</dbReference>
<dbReference type="SUPFAM" id="SSF52374">
    <property type="entry name" value="Nucleotidylyl transferase"/>
    <property type="match status" value="1"/>
</dbReference>
<dbReference type="InterPro" id="IPR004821">
    <property type="entry name" value="Cyt_trans-like"/>
</dbReference>
<keyword evidence="6 9" id="KW-0460">Magnesium</keyword>
<dbReference type="Pfam" id="PF01467">
    <property type="entry name" value="CTP_transf_like"/>
    <property type="match status" value="1"/>
</dbReference>
<name>A0A2G0CHI0_9BACT</name>
<evidence type="ECO:0000256" key="6">
    <source>
        <dbReference type="ARBA" id="ARBA00022842"/>
    </source>
</evidence>
<feature type="binding site" evidence="9">
    <location>
        <position position="73"/>
    </location>
    <ligand>
        <name>substrate</name>
    </ligand>
</feature>
<evidence type="ECO:0000256" key="3">
    <source>
        <dbReference type="ARBA" id="ARBA00022695"/>
    </source>
</evidence>
<dbReference type="HAMAP" id="MF_00151">
    <property type="entry name" value="PPAT_bact"/>
    <property type="match status" value="1"/>
</dbReference>
<evidence type="ECO:0000256" key="7">
    <source>
        <dbReference type="ARBA" id="ARBA00022993"/>
    </source>
</evidence>
<comment type="caution">
    <text evidence="11">The sequence shown here is derived from an EMBL/GenBank/DDBJ whole genome shotgun (WGS) entry which is preliminary data.</text>
</comment>
<feature type="binding site" evidence="9">
    <location>
        <begin position="88"/>
        <end position="90"/>
    </location>
    <ligand>
        <name>ATP</name>
        <dbReference type="ChEBI" id="CHEBI:30616"/>
    </ligand>
</feature>
<dbReference type="GO" id="GO:0015937">
    <property type="term" value="P:coenzyme A biosynthetic process"/>
    <property type="evidence" value="ECO:0007669"/>
    <property type="project" value="UniProtKB-UniRule"/>
</dbReference>
<dbReference type="UniPathway" id="UPA00241">
    <property type="reaction ID" value="UER00355"/>
</dbReference>
<keyword evidence="4 9" id="KW-0547">Nucleotide-binding</keyword>
<keyword evidence="12" id="KW-1185">Reference proteome</keyword>
<dbReference type="Proteomes" id="UP000226437">
    <property type="component" value="Unassembled WGS sequence"/>
</dbReference>
<evidence type="ECO:0000256" key="1">
    <source>
        <dbReference type="ARBA" id="ARBA00022490"/>
    </source>
</evidence>
<dbReference type="AlphaFoldDB" id="A0A2G0CHI0"/>
<dbReference type="EMBL" id="PDLO01000002">
    <property type="protein sequence ID" value="PHK99380.1"/>
    <property type="molecule type" value="Genomic_DNA"/>
</dbReference>
<dbReference type="Gene3D" id="3.40.50.620">
    <property type="entry name" value="HUPs"/>
    <property type="match status" value="1"/>
</dbReference>
<dbReference type="PANTHER" id="PTHR21342:SF1">
    <property type="entry name" value="PHOSPHOPANTETHEINE ADENYLYLTRANSFERASE"/>
    <property type="match status" value="1"/>
</dbReference>
<comment type="cofactor">
    <cofactor evidence="9">
        <name>Mg(2+)</name>
        <dbReference type="ChEBI" id="CHEBI:18420"/>
    </cofactor>
</comment>
<comment type="catalytic activity">
    <reaction evidence="8 9">
        <text>(R)-4'-phosphopantetheine + ATP + H(+) = 3'-dephospho-CoA + diphosphate</text>
        <dbReference type="Rhea" id="RHEA:19801"/>
        <dbReference type="ChEBI" id="CHEBI:15378"/>
        <dbReference type="ChEBI" id="CHEBI:30616"/>
        <dbReference type="ChEBI" id="CHEBI:33019"/>
        <dbReference type="ChEBI" id="CHEBI:57328"/>
        <dbReference type="ChEBI" id="CHEBI:61723"/>
        <dbReference type="EC" id="2.7.7.3"/>
    </reaction>
</comment>
<gene>
    <name evidence="9" type="primary">coaD</name>
    <name evidence="11" type="ORF">CGL56_07980</name>
</gene>
<feature type="binding site" evidence="9">
    <location>
        <begin position="9"/>
        <end position="10"/>
    </location>
    <ligand>
        <name>ATP</name>
        <dbReference type="ChEBI" id="CHEBI:30616"/>
    </ligand>
</feature>
<dbReference type="PANTHER" id="PTHR21342">
    <property type="entry name" value="PHOSPHOPANTETHEINE ADENYLYLTRANSFERASE"/>
    <property type="match status" value="1"/>
</dbReference>
<proteinExistence type="inferred from homology"/>
<feature type="binding site" evidence="9">
    <location>
        <position position="9"/>
    </location>
    <ligand>
        <name>substrate</name>
    </ligand>
</feature>
<dbReference type="OrthoDB" id="9806661at2"/>
<keyword evidence="5 9" id="KW-0067">ATP-binding</keyword>
<comment type="function">
    <text evidence="9">Reversibly transfers an adenylyl group from ATP to 4'-phosphopantetheine, yielding dephospho-CoA (dPCoA) and pyrophosphate.</text>
</comment>
<evidence type="ECO:0000256" key="8">
    <source>
        <dbReference type="ARBA" id="ARBA00029346"/>
    </source>
</evidence>
<evidence type="ECO:0000313" key="11">
    <source>
        <dbReference type="EMBL" id="PHK99380.1"/>
    </source>
</evidence>
<comment type="similarity">
    <text evidence="9">Belongs to the bacterial CoaD family.</text>
</comment>
<dbReference type="GO" id="GO:0005737">
    <property type="term" value="C:cytoplasm"/>
    <property type="evidence" value="ECO:0007669"/>
    <property type="project" value="UniProtKB-SubCell"/>
</dbReference>
<feature type="binding site" evidence="9">
    <location>
        <position position="17"/>
    </location>
    <ligand>
        <name>ATP</name>
        <dbReference type="ChEBI" id="CHEBI:30616"/>
    </ligand>
</feature>
<protein>
    <recommendedName>
        <fullName evidence="9">Phosphopantetheine adenylyltransferase</fullName>
        <ecNumber evidence="9">2.7.7.3</ecNumber>
    </recommendedName>
    <alternativeName>
        <fullName evidence="9">Dephospho-CoA pyrophosphorylase</fullName>
    </alternativeName>
    <alternativeName>
        <fullName evidence="9">Pantetheine-phosphate adenylyltransferase</fullName>
        <shortName evidence="9">PPAT</shortName>
    </alternativeName>
</protein>
<feature type="binding site" evidence="9">
    <location>
        <position position="98"/>
    </location>
    <ligand>
        <name>ATP</name>
        <dbReference type="ChEBI" id="CHEBI:30616"/>
    </ligand>
</feature>
<dbReference type="GO" id="GO:0005524">
    <property type="term" value="F:ATP binding"/>
    <property type="evidence" value="ECO:0007669"/>
    <property type="project" value="UniProtKB-KW"/>
</dbReference>
<dbReference type="GO" id="GO:0004595">
    <property type="term" value="F:pantetheine-phosphate adenylyltransferase activity"/>
    <property type="evidence" value="ECO:0007669"/>
    <property type="project" value="UniProtKB-UniRule"/>
</dbReference>
<evidence type="ECO:0000259" key="10">
    <source>
        <dbReference type="Pfam" id="PF01467"/>
    </source>
</evidence>
<keyword evidence="2 9" id="KW-0808">Transferase</keyword>
<evidence type="ECO:0000256" key="2">
    <source>
        <dbReference type="ARBA" id="ARBA00022679"/>
    </source>
</evidence>
<evidence type="ECO:0000256" key="5">
    <source>
        <dbReference type="ARBA" id="ARBA00022840"/>
    </source>
</evidence>
<comment type="subunit">
    <text evidence="9">Homohexamer.</text>
</comment>
<keyword evidence="1 9" id="KW-0963">Cytoplasm</keyword>
<accession>A0A2G0CHI0</accession>
<feature type="binding site" evidence="9">
    <location>
        <position position="41"/>
    </location>
    <ligand>
        <name>substrate</name>
    </ligand>
</feature>
<dbReference type="PRINTS" id="PR01020">
    <property type="entry name" value="LPSBIOSNTHSS"/>
</dbReference>
<dbReference type="RefSeq" id="WP_099105995.1">
    <property type="nucleotide sequence ID" value="NZ_JAATJF010000002.1"/>
</dbReference>
<sequence length="159" mass="17810">MKTAVFPGSFDPITRGHVELVKRAVPLFDRIVVAVGTNSQKQTLFDLEQRMAWLREVFADESKVSVDSFEGLTAHYCSKIGARYLLRGLRNASDFDYEKTISQLNEIVGEGLETIFLISQPAYSHISSTIVREIIKGGGNARPFLPEELQLPARYDTTT</sequence>
<keyword evidence="3 9" id="KW-0548">Nucleotidyltransferase</keyword>
<keyword evidence="7 9" id="KW-0173">Coenzyme A biosynthesis</keyword>